<name>A0ABV8U553_9ACTN</name>
<keyword evidence="3" id="KW-0808">Transferase</keyword>
<evidence type="ECO:0000259" key="2">
    <source>
        <dbReference type="PROSITE" id="PS51762"/>
    </source>
</evidence>
<dbReference type="SUPFAM" id="SSF52266">
    <property type="entry name" value="SGNH hydrolase"/>
    <property type="match status" value="1"/>
</dbReference>
<dbReference type="Pfam" id="PF19040">
    <property type="entry name" value="SGNH"/>
    <property type="match status" value="1"/>
</dbReference>
<evidence type="ECO:0000256" key="1">
    <source>
        <dbReference type="SAM" id="Phobius"/>
    </source>
</evidence>
<dbReference type="Proteomes" id="UP001595823">
    <property type="component" value="Unassembled WGS sequence"/>
</dbReference>
<dbReference type="PANTHER" id="PTHR23028">
    <property type="entry name" value="ACETYLTRANSFERASE"/>
    <property type="match status" value="1"/>
</dbReference>
<feature type="transmembrane region" description="Helical" evidence="1">
    <location>
        <begin position="238"/>
        <end position="255"/>
    </location>
</feature>
<dbReference type="InterPro" id="IPR043968">
    <property type="entry name" value="SGNH"/>
</dbReference>
<dbReference type="RefSeq" id="WP_380625407.1">
    <property type="nucleotide sequence ID" value="NZ_JBHSDK010000061.1"/>
</dbReference>
<dbReference type="GO" id="GO:0016746">
    <property type="term" value="F:acyltransferase activity"/>
    <property type="evidence" value="ECO:0007669"/>
    <property type="project" value="UniProtKB-KW"/>
</dbReference>
<accession>A0ABV8U553</accession>
<dbReference type="CDD" id="cd02182">
    <property type="entry name" value="GH16_Strep_laminarinase_like"/>
    <property type="match status" value="1"/>
</dbReference>
<proteinExistence type="predicted"/>
<feature type="transmembrane region" description="Helical" evidence="1">
    <location>
        <begin position="261"/>
        <end position="279"/>
    </location>
</feature>
<reference evidence="4" key="1">
    <citation type="journal article" date="2019" name="Int. J. Syst. Evol. Microbiol.">
        <title>The Global Catalogue of Microorganisms (GCM) 10K type strain sequencing project: providing services to taxonomists for standard genome sequencing and annotation.</title>
        <authorList>
            <consortium name="The Broad Institute Genomics Platform"/>
            <consortium name="The Broad Institute Genome Sequencing Center for Infectious Disease"/>
            <person name="Wu L."/>
            <person name="Ma J."/>
        </authorList>
    </citation>
    <scope>NUCLEOTIDE SEQUENCE [LARGE SCALE GENOMIC DNA]</scope>
    <source>
        <strain evidence="4">IBRC-M 10908</strain>
    </source>
</reference>
<evidence type="ECO:0000313" key="3">
    <source>
        <dbReference type="EMBL" id="MFC4337927.1"/>
    </source>
</evidence>
<comment type="caution">
    <text evidence="3">The sequence shown here is derived from an EMBL/GenBank/DDBJ whole genome shotgun (WGS) entry which is preliminary data.</text>
</comment>
<feature type="transmembrane region" description="Helical" evidence="1">
    <location>
        <begin position="44"/>
        <end position="64"/>
    </location>
</feature>
<feature type="transmembrane region" description="Helical" evidence="1">
    <location>
        <begin position="213"/>
        <end position="231"/>
    </location>
</feature>
<keyword evidence="4" id="KW-1185">Reference proteome</keyword>
<feature type="transmembrane region" description="Helical" evidence="1">
    <location>
        <begin position="300"/>
        <end position="316"/>
    </location>
</feature>
<organism evidence="3 4">
    <name type="scientific">Salininema proteolyticum</name>
    <dbReference type="NCBI Taxonomy" id="1607685"/>
    <lineage>
        <taxon>Bacteria</taxon>
        <taxon>Bacillati</taxon>
        <taxon>Actinomycetota</taxon>
        <taxon>Actinomycetes</taxon>
        <taxon>Glycomycetales</taxon>
        <taxon>Glycomycetaceae</taxon>
        <taxon>Salininema</taxon>
    </lineage>
</organism>
<dbReference type="PROSITE" id="PS51762">
    <property type="entry name" value="GH16_2"/>
    <property type="match status" value="1"/>
</dbReference>
<sequence>MGRLTATSPAVAGGGFRPDIEGLRGVAVASVLLFHAGVPFAQGGYIGVDMFFVISGFLITGLLIREKERTGRIRLGAFYARRARRLLPAAGAVVLATVAAAWLIFPPLRLKELAYDAVASALSVANWHHIGRQTDYLAGHTDPSPLLHFWSLAVEEQFYLVWAPLAALCVLAASWKKALALAIALIGAASFAVNLWWVEASGPLAYLGTPTRAWQFALGAGLAFVPALAAAWPRRARVGLAVLAGAGLAASIVAFDSGTPFPGYAALLPTLATGALIAAGGDSAKPLSWSWLRRAGRLSYAWYLWHWPVLVLFEAAAGPQHWVAKLGLVALAAAPAWLTMKLVEEPLRFRAPTVNRTSAGLSVGASSVILPVIAALMVGSGAVTVLSEQSDRAELQAGEAGTRWAAGLPASTDTTLPLYPSPGDAAEDYGTAGECQLEPEETGHPDCVRGEGGGRIVLFGDSHASQWLPAFEAMASERGMSVEVLAKSGCPVADMTVGNDQLGREYRECDRWREDMVERIEDGPAPALIAVGTLNRYTWDAAEAESAWERSFERLTATGAPVAYLRDTPFPGFDVPACLSDEPSDWGACSFERAEAVWDDPVADGIASGGFDGVGIADVSSLVCSTASCPAVVDNLLLYRDDSHLTTAAVRALAPRLEHELVTSGLLAPARPSAPTVAPGDGWEVAFRDDFTGEAGERLSDEWVYDTGTCYPGCPADNWGTGEVAVHTDSTDNVAQDGRGNLAITPLRDEDGGWTSGRIETAKGDFLPPEGGVLRMEASLRLPDVDPADGIGYWPAFWAMGADLRDGYTGWPATGEVDIMENVNGSGETWGAMHCGTVTGGPCQEETGGLGSEPQTCEGCSASFHSYAAEVDYGAGEVRWYLDGSRFFTVTREQIGETAWNDALGNGLFLILNVAVGGNFPDAFHRGPGLTPDADTVSGEPMLVDHVAVYTRGPR</sequence>
<keyword evidence="3" id="KW-0012">Acyltransferase</keyword>
<dbReference type="InterPro" id="IPR000757">
    <property type="entry name" value="Beta-glucanase-like"/>
</dbReference>
<dbReference type="EMBL" id="JBHSDK010000061">
    <property type="protein sequence ID" value="MFC4337927.1"/>
    <property type="molecule type" value="Genomic_DNA"/>
</dbReference>
<feature type="transmembrane region" description="Helical" evidence="1">
    <location>
        <begin position="85"/>
        <end position="105"/>
    </location>
</feature>
<protein>
    <submittedName>
        <fullName evidence="3">Acyltransferase family protein</fullName>
    </submittedName>
</protein>
<feature type="transmembrane region" description="Helical" evidence="1">
    <location>
        <begin position="178"/>
        <end position="198"/>
    </location>
</feature>
<keyword evidence="1" id="KW-0812">Transmembrane</keyword>
<evidence type="ECO:0000313" key="4">
    <source>
        <dbReference type="Proteomes" id="UP001595823"/>
    </source>
</evidence>
<keyword evidence="1" id="KW-1133">Transmembrane helix</keyword>
<feature type="transmembrane region" description="Helical" evidence="1">
    <location>
        <begin position="157"/>
        <end position="173"/>
    </location>
</feature>
<dbReference type="SUPFAM" id="SSF49899">
    <property type="entry name" value="Concanavalin A-like lectins/glucanases"/>
    <property type="match status" value="1"/>
</dbReference>
<dbReference type="Pfam" id="PF01757">
    <property type="entry name" value="Acyl_transf_3"/>
    <property type="match status" value="1"/>
</dbReference>
<feature type="domain" description="GH16" evidence="2">
    <location>
        <begin position="681"/>
        <end position="955"/>
    </location>
</feature>
<keyword evidence="1" id="KW-0472">Membrane</keyword>
<dbReference type="InterPro" id="IPR013320">
    <property type="entry name" value="ConA-like_dom_sf"/>
</dbReference>
<dbReference type="InterPro" id="IPR002656">
    <property type="entry name" value="Acyl_transf_3_dom"/>
</dbReference>
<dbReference type="PANTHER" id="PTHR23028:SF53">
    <property type="entry name" value="ACYL_TRANSF_3 DOMAIN-CONTAINING PROTEIN"/>
    <property type="match status" value="1"/>
</dbReference>
<gene>
    <name evidence="3" type="ORF">ACFPET_22290</name>
</gene>
<dbReference type="Gene3D" id="2.60.120.200">
    <property type="match status" value="1"/>
</dbReference>
<dbReference type="Pfam" id="PF26113">
    <property type="entry name" value="GH16_XgeA"/>
    <property type="match status" value="1"/>
</dbReference>
<dbReference type="InterPro" id="IPR050879">
    <property type="entry name" value="Acyltransferase_3"/>
</dbReference>